<reference evidence="1 2" key="1">
    <citation type="submission" date="2014-12" db="EMBL/GenBank/DDBJ databases">
        <title>Draft genome sequences of 29 type strains of Enterococci.</title>
        <authorList>
            <person name="Zhong Z."/>
            <person name="Sun Z."/>
            <person name="Liu W."/>
            <person name="Zhang W."/>
            <person name="Zhang H."/>
        </authorList>
    </citation>
    <scope>NUCLEOTIDE SEQUENCE [LARGE SCALE GENOMIC DNA]</scope>
    <source>
        <strain evidence="1 2">DSM 21207</strain>
    </source>
</reference>
<organism evidence="1 2">
    <name type="scientific">Enterococcus canintestini</name>
    <dbReference type="NCBI Taxonomy" id="317010"/>
    <lineage>
        <taxon>Bacteria</taxon>
        <taxon>Bacillati</taxon>
        <taxon>Bacillota</taxon>
        <taxon>Bacilli</taxon>
        <taxon>Lactobacillales</taxon>
        <taxon>Enterococcaceae</taxon>
        <taxon>Enterococcus</taxon>
    </lineage>
</organism>
<name>A0A1L8R990_9ENTE</name>
<dbReference type="AlphaFoldDB" id="A0A1L8R990"/>
<accession>A0A1L8R990</accession>
<dbReference type="Proteomes" id="UP000182835">
    <property type="component" value="Unassembled WGS sequence"/>
</dbReference>
<proteinExistence type="predicted"/>
<protein>
    <submittedName>
        <fullName evidence="1">Uncharacterized protein</fullName>
    </submittedName>
</protein>
<evidence type="ECO:0000313" key="2">
    <source>
        <dbReference type="Proteomes" id="UP000182835"/>
    </source>
</evidence>
<evidence type="ECO:0000313" key="1">
    <source>
        <dbReference type="EMBL" id="OJG16307.1"/>
    </source>
</evidence>
<sequence length="93" mass="10644">MMINLKGTIRQIKILKIAEHPLVYFQLDDIHCLISRHALNFLADVTVGSTISVLGAYNSRKQLVVRKYSVLGKPQIVIEFESSRYPTKDAKHY</sequence>
<dbReference type="EMBL" id="JXKG01000002">
    <property type="protein sequence ID" value="OJG16307.1"/>
    <property type="molecule type" value="Genomic_DNA"/>
</dbReference>
<comment type="caution">
    <text evidence="1">The sequence shown here is derived from an EMBL/GenBank/DDBJ whole genome shotgun (WGS) entry which is preliminary data.</text>
</comment>
<gene>
    <name evidence="1" type="ORF">RU96_GL001049</name>
</gene>